<feature type="transmembrane region" description="Helical" evidence="6">
    <location>
        <begin position="377"/>
        <end position="399"/>
    </location>
</feature>
<dbReference type="GO" id="GO:0005886">
    <property type="term" value="C:plasma membrane"/>
    <property type="evidence" value="ECO:0007669"/>
    <property type="project" value="UniProtKB-SubCell"/>
</dbReference>
<feature type="transmembrane region" description="Helical" evidence="6">
    <location>
        <begin position="21"/>
        <end position="41"/>
    </location>
</feature>
<feature type="transmembrane region" description="Helical" evidence="6">
    <location>
        <begin position="706"/>
        <end position="736"/>
    </location>
</feature>
<feature type="domain" description="MacB-like periplasmic core" evidence="8">
    <location>
        <begin position="461"/>
        <end position="606"/>
    </location>
</feature>
<feature type="domain" description="ABC3 transporter permease C-terminal" evidence="7">
    <location>
        <begin position="287"/>
        <end position="403"/>
    </location>
</feature>
<feature type="transmembrane region" description="Helical" evidence="6">
    <location>
        <begin position="756"/>
        <end position="776"/>
    </location>
</feature>
<evidence type="ECO:0008006" key="11">
    <source>
        <dbReference type="Google" id="ProtNLM"/>
    </source>
</evidence>
<dbReference type="PANTHER" id="PTHR30572:SF18">
    <property type="entry name" value="ABC-TYPE MACROLIDE FAMILY EXPORT SYSTEM PERMEASE COMPONENT 2"/>
    <property type="match status" value="1"/>
</dbReference>
<feature type="domain" description="ABC3 transporter permease C-terminal" evidence="7">
    <location>
        <begin position="673"/>
        <end position="786"/>
    </location>
</feature>
<dbReference type="Pfam" id="PF12704">
    <property type="entry name" value="MacB_PCD"/>
    <property type="match status" value="2"/>
</dbReference>
<evidence type="ECO:0000313" key="9">
    <source>
        <dbReference type="EMBL" id="CCH51904.1"/>
    </source>
</evidence>
<dbReference type="Proteomes" id="UP000009309">
    <property type="component" value="Unassembled WGS sequence"/>
</dbReference>
<evidence type="ECO:0000256" key="6">
    <source>
        <dbReference type="SAM" id="Phobius"/>
    </source>
</evidence>
<feature type="transmembrane region" description="Helical" evidence="6">
    <location>
        <begin position="328"/>
        <end position="357"/>
    </location>
</feature>
<evidence type="ECO:0000256" key="1">
    <source>
        <dbReference type="ARBA" id="ARBA00004651"/>
    </source>
</evidence>
<dbReference type="PANTHER" id="PTHR30572">
    <property type="entry name" value="MEMBRANE COMPONENT OF TRANSPORTER-RELATED"/>
    <property type="match status" value="1"/>
</dbReference>
<organism evidence="9 10">
    <name type="scientific">Fibrisoma limi BUZ 3</name>
    <dbReference type="NCBI Taxonomy" id="1185876"/>
    <lineage>
        <taxon>Bacteria</taxon>
        <taxon>Pseudomonadati</taxon>
        <taxon>Bacteroidota</taxon>
        <taxon>Cytophagia</taxon>
        <taxon>Cytophagales</taxon>
        <taxon>Spirosomataceae</taxon>
        <taxon>Fibrisoma</taxon>
    </lineage>
</organism>
<feature type="domain" description="MacB-like periplasmic core" evidence="8">
    <location>
        <begin position="21"/>
        <end position="238"/>
    </location>
</feature>
<feature type="transmembrane region" description="Helical" evidence="6">
    <location>
        <begin position="670"/>
        <end position="694"/>
    </location>
</feature>
<keyword evidence="10" id="KW-1185">Reference proteome</keyword>
<dbReference type="STRING" id="1185876.BN8_00862"/>
<dbReference type="InterPro" id="IPR050250">
    <property type="entry name" value="Macrolide_Exporter_MacB"/>
</dbReference>
<evidence type="ECO:0000256" key="5">
    <source>
        <dbReference type="ARBA" id="ARBA00023136"/>
    </source>
</evidence>
<dbReference type="AlphaFoldDB" id="I2GDD0"/>
<feature type="transmembrane region" description="Helical" evidence="6">
    <location>
        <begin position="280"/>
        <end position="303"/>
    </location>
</feature>
<dbReference type="OrthoDB" id="5933722at2"/>
<dbReference type="GO" id="GO:0022857">
    <property type="term" value="F:transmembrane transporter activity"/>
    <property type="evidence" value="ECO:0007669"/>
    <property type="project" value="TreeGrafter"/>
</dbReference>
<dbReference type="RefSeq" id="WP_009280490.1">
    <property type="nucleotide sequence ID" value="NZ_CAIT01000004.1"/>
</dbReference>
<accession>I2GDD0</accession>
<comment type="caution">
    <text evidence="9">The sequence shown here is derived from an EMBL/GenBank/DDBJ whole genome shotgun (WGS) entry which is preliminary data.</text>
</comment>
<keyword evidence="3 6" id="KW-0812">Transmembrane</keyword>
<dbReference type="InterPro" id="IPR025857">
    <property type="entry name" value="MacB_PCD"/>
</dbReference>
<evidence type="ECO:0000256" key="2">
    <source>
        <dbReference type="ARBA" id="ARBA00022475"/>
    </source>
</evidence>
<evidence type="ECO:0000313" key="10">
    <source>
        <dbReference type="Proteomes" id="UP000009309"/>
    </source>
</evidence>
<keyword evidence="4 6" id="KW-1133">Transmembrane helix</keyword>
<protein>
    <recommendedName>
        <fullName evidence="11">Macrolide export ATP-binding/permease protein macB</fullName>
    </recommendedName>
</protein>
<evidence type="ECO:0000259" key="8">
    <source>
        <dbReference type="Pfam" id="PF12704"/>
    </source>
</evidence>
<dbReference type="eggNOG" id="COG0577">
    <property type="taxonomic scope" value="Bacteria"/>
</dbReference>
<dbReference type="InterPro" id="IPR003838">
    <property type="entry name" value="ABC3_permease_C"/>
</dbReference>
<evidence type="ECO:0000256" key="4">
    <source>
        <dbReference type="ARBA" id="ARBA00022989"/>
    </source>
</evidence>
<keyword evidence="5 6" id="KW-0472">Membrane</keyword>
<name>I2GDD0_9BACT</name>
<feature type="transmembrane region" description="Helical" evidence="6">
    <location>
        <begin position="420"/>
        <end position="444"/>
    </location>
</feature>
<comment type="subcellular location">
    <subcellularLocation>
        <location evidence="1">Cell membrane</location>
        <topology evidence="1">Multi-pass membrane protein</topology>
    </subcellularLocation>
</comment>
<evidence type="ECO:0000259" key="7">
    <source>
        <dbReference type="Pfam" id="PF02687"/>
    </source>
</evidence>
<evidence type="ECO:0000256" key="3">
    <source>
        <dbReference type="ARBA" id="ARBA00022692"/>
    </source>
</evidence>
<proteinExistence type="predicted"/>
<gene>
    <name evidence="9" type="ORF">BN8_00862</name>
</gene>
<keyword evidence="2" id="KW-1003">Cell membrane</keyword>
<sequence>MLTNYLKTTWRTLLRNRSYALINLTGLTLGLGVAIVLFWIVRFEYSFDRYHQNADRLYRLIGKDKYGEKGSHVPQGVIKTLNEQVAGVERAVNTYAIESDGVKVGQTVFNVKHIYFAPPAFLEMIDVDWLSGSPQQSLSQPYQVVLDEPTARRFFKNGDALGKTLRIRDSVTLIVSGIIRQVPANTEFQFQVLASRETLKRIMPQYTNETYWSGGDSMHHGYVLLKPNTAPSAIEATVGKLAAQHRSESHYTNFDLLPLVDVHRDTQSDADPYNYVIPQWMLYTLASIGLFLIVIACINFVNLATVQAVRRSREIAVRKVLGSSRTQLIAQFFGETAFLVLVSISLGGLLAMQLLPYANRLLTTQVSQSTVWDQNTVSFLVLLGSIVTLLAGSYPALVLSGFQPVRVLRSRLSTPDRGRISLRQTLVVTQFVIAQVLVICTLIGTKQIRYFYQTDLGFNKEAVVTVRMPDRGNPVLRERLRQQLRQHPEIKDVAFALTTPSSNNNWWWGTVRHPNLPNGEYEFRTQYVDTNYFQFFRIPLVAGRSWTRADTNTVAIINEKAARELGFQTPEKAIGERINLYHDKPFTIMGVVKDYHSQSLKSGIVPHVFLYADWNFQEASIRIDPKQKTAALAHIGQHWKALFPNHYYDPAFLDDTLRTFYEDERKLTNFLSLLAIVGIFIGCLGLFGLVSFVVTQRTKEIGVRKVLGATVVSIVTLLSTDFLRLILIAFMIAAPIGYYAMSQFLEEYTYKIDIEWPVFALAGFLATAVGLATVGLQSVKAALMNPVKSLRTE</sequence>
<dbReference type="Pfam" id="PF02687">
    <property type="entry name" value="FtsX"/>
    <property type="match status" value="2"/>
</dbReference>
<dbReference type="EMBL" id="CAIT01000004">
    <property type="protein sequence ID" value="CCH51904.1"/>
    <property type="molecule type" value="Genomic_DNA"/>
</dbReference>
<reference evidence="9 10" key="1">
    <citation type="journal article" date="2012" name="J. Bacteriol.">
        <title>Genome Sequence of the Filamentous Bacterium Fibrisoma limi BUZ 3T.</title>
        <authorList>
            <person name="Filippini M."/>
            <person name="Qi W."/>
            <person name="Jaenicke S."/>
            <person name="Goesmann A."/>
            <person name="Smits T.H."/>
            <person name="Bagheri H.C."/>
        </authorList>
    </citation>
    <scope>NUCLEOTIDE SEQUENCE [LARGE SCALE GENOMIC DNA]</scope>
    <source>
        <strain evidence="10">BUZ 3T</strain>
    </source>
</reference>